<organism evidence="3 4">
    <name type="scientific">Dimargaris cristalligena</name>
    <dbReference type="NCBI Taxonomy" id="215637"/>
    <lineage>
        <taxon>Eukaryota</taxon>
        <taxon>Fungi</taxon>
        <taxon>Fungi incertae sedis</taxon>
        <taxon>Zoopagomycota</taxon>
        <taxon>Kickxellomycotina</taxon>
        <taxon>Dimargaritomycetes</taxon>
        <taxon>Dimargaritales</taxon>
        <taxon>Dimargaritaceae</taxon>
        <taxon>Dimargaris</taxon>
    </lineage>
</organism>
<keyword evidence="2" id="KW-0732">Signal</keyword>
<reference evidence="4" key="1">
    <citation type="journal article" date="2018" name="Nat. Microbiol.">
        <title>Leveraging single-cell genomics to expand the fungal tree of life.</title>
        <authorList>
            <person name="Ahrendt S.R."/>
            <person name="Quandt C.A."/>
            <person name="Ciobanu D."/>
            <person name="Clum A."/>
            <person name="Salamov A."/>
            <person name="Andreopoulos B."/>
            <person name="Cheng J.F."/>
            <person name="Woyke T."/>
            <person name="Pelin A."/>
            <person name="Henrissat B."/>
            <person name="Reynolds N.K."/>
            <person name="Benny G.L."/>
            <person name="Smith M.E."/>
            <person name="James T.Y."/>
            <person name="Grigoriev I.V."/>
        </authorList>
    </citation>
    <scope>NUCLEOTIDE SEQUENCE [LARGE SCALE GENOMIC DNA]</scope>
    <source>
        <strain evidence="4">RSA 468</strain>
    </source>
</reference>
<feature type="compositionally biased region" description="Low complexity" evidence="1">
    <location>
        <begin position="168"/>
        <end position="179"/>
    </location>
</feature>
<feature type="chain" id="PRO_5020398367" description="Extracellular membrane protein CFEM domain-containing protein" evidence="2">
    <location>
        <begin position="20"/>
        <end position="201"/>
    </location>
</feature>
<evidence type="ECO:0000313" key="4">
    <source>
        <dbReference type="Proteomes" id="UP000268162"/>
    </source>
</evidence>
<sequence>MKATLALLAIAACAAVTAAQEDFEVCPQCAADDLGCRARCMGVPNPSISQISNTTECVAKCNVKDPMMANVCMQNCIAKEFNPVMGPPPTHPSKVTKSEPMPMEAKVGAETHAHEGGAVSTSSVAAPTGTAAAAAAGVTGSAYKPTGSWSSLKGTASATGSKGYNAKATSSDDSSTGAASSLVAGSFMSSVVAALVAKQML</sequence>
<feature type="compositionally biased region" description="Polar residues" evidence="1">
    <location>
        <begin position="147"/>
        <end position="162"/>
    </location>
</feature>
<accession>A0A4Q0A1L0</accession>
<proteinExistence type="predicted"/>
<gene>
    <name evidence="3" type="ORF">BJ085DRAFT_38353</name>
</gene>
<evidence type="ECO:0008006" key="5">
    <source>
        <dbReference type="Google" id="ProtNLM"/>
    </source>
</evidence>
<dbReference type="EMBL" id="ML002230">
    <property type="protein sequence ID" value="RKP40016.1"/>
    <property type="molecule type" value="Genomic_DNA"/>
</dbReference>
<dbReference type="Proteomes" id="UP000268162">
    <property type="component" value="Unassembled WGS sequence"/>
</dbReference>
<feature type="signal peptide" evidence="2">
    <location>
        <begin position="1"/>
        <end position="19"/>
    </location>
</feature>
<name>A0A4Q0A1L0_9FUNG</name>
<evidence type="ECO:0000256" key="1">
    <source>
        <dbReference type="SAM" id="MobiDB-lite"/>
    </source>
</evidence>
<protein>
    <recommendedName>
        <fullName evidence="5">Extracellular membrane protein CFEM domain-containing protein</fullName>
    </recommendedName>
</protein>
<dbReference type="AlphaFoldDB" id="A0A4Q0A1L0"/>
<evidence type="ECO:0000313" key="3">
    <source>
        <dbReference type="EMBL" id="RKP40016.1"/>
    </source>
</evidence>
<keyword evidence="4" id="KW-1185">Reference proteome</keyword>
<evidence type="ECO:0000256" key="2">
    <source>
        <dbReference type="SAM" id="SignalP"/>
    </source>
</evidence>
<feature type="region of interest" description="Disordered" evidence="1">
    <location>
        <begin position="143"/>
        <end position="179"/>
    </location>
</feature>